<evidence type="ECO:0000313" key="2">
    <source>
        <dbReference type="EMBL" id="RJF38026.1"/>
    </source>
</evidence>
<sequence>MKTKHQSGFTLVELLIATIILFSSLAAVSLIYRGAFIASEKASNHVKLVANLPALITQIQQQIKLTTSEQSTLSGSGVGWGVEYQWQAAIVQSKVVVDEAMTLEFGRQAAEKKQINLWQVTLIVKRNGIEKSYTFNEVSWHDA</sequence>
<dbReference type="NCBIfam" id="TIGR02532">
    <property type="entry name" value="IV_pilin_GFxxxE"/>
    <property type="match status" value="1"/>
</dbReference>
<reference evidence="2 3" key="1">
    <citation type="submission" date="2018-09" db="EMBL/GenBank/DDBJ databases">
        <title>Identification of marine bacteria producing industrial enzymes.</title>
        <authorList>
            <person name="Cheng T.H."/>
            <person name="Saidin J."/>
            <person name="Muhd D.D."/>
            <person name="Isa M.N.M."/>
            <person name="Bakar M.F.A."/>
            <person name="Ismail N."/>
        </authorList>
    </citation>
    <scope>NUCLEOTIDE SEQUENCE [LARGE SCALE GENOMIC DNA]</scope>
    <source>
        <strain evidence="2 3">MNAD 1.6</strain>
    </source>
</reference>
<dbReference type="InterPro" id="IPR012902">
    <property type="entry name" value="N_methyl_site"/>
</dbReference>
<protein>
    <submittedName>
        <fullName evidence="2">Type II secretion system protein</fullName>
    </submittedName>
</protein>
<dbReference type="Pfam" id="PF07963">
    <property type="entry name" value="N_methyl"/>
    <property type="match status" value="1"/>
</dbReference>
<dbReference type="RefSeq" id="WP_119852600.1">
    <property type="nucleotide sequence ID" value="NZ_QYSE01000001.1"/>
</dbReference>
<name>A0A3A3EQM7_9GAMM</name>
<dbReference type="AlphaFoldDB" id="A0A3A3EQM7"/>
<accession>A0A3A3EQM7</accession>
<feature type="transmembrane region" description="Helical" evidence="1">
    <location>
        <begin position="12"/>
        <end position="32"/>
    </location>
</feature>
<keyword evidence="1" id="KW-0472">Membrane</keyword>
<keyword evidence="1" id="KW-0812">Transmembrane</keyword>
<gene>
    <name evidence="2" type="ORF">D4741_08175</name>
</gene>
<dbReference type="PROSITE" id="PS00409">
    <property type="entry name" value="PROKAR_NTER_METHYL"/>
    <property type="match status" value="1"/>
</dbReference>
<dbReference type="Proteomes" id="UP000265938">
    <property type="component" value="Unassembled WGS sequence"/>
</dbReference>
<dbReference type="EMBL" id="QYSE01000001">
    <property type="protein sequence ID" value="RJF38026.1"/>
    <property type="molecule type" value="Genomic_DNA"/>
</dbReference>
<evidence type="ECO:0000256" key="1">
    <source>
        <dbReference type="SAM" id="Phobius"/>
    </source>
</evidence>
<keyword evidence="1" id="KW-1133">Transmembrane helix</keyword>
<evidence type="ECO:0000313" key="3">
    <source>
        <dbReference type="Proteomes" id="UP000265938"/>
    </source>
</evidence>
<proteinExistence type="predicted"/>
<comment type="caution">
    <text evidence="2">The sequence shown here is derived from an EMBL/GenBank/DDBJ whole genome shotgun (WGS) entry which is preliminary data.</text>
</comment>
<organism evidence="2 3">
    <name type="scientific">Pseudoalteromonas gelatinilytica</name>
    <dbReference type="NCBI Taxonomy" id="1703256"/>
    <lineage>
        <taxon>Bacteria</taxon>
        <taxon>Pseudomonadati</taxon>
        <taxon>Pseudomonadota</taxon>
        <taxon>Gammaproteobacteria</taxon>
        <taxon>Alteromonadales</taxon>
        <taxon>Pseudoalteromonadaceae</taxon>
        <taxon>Pseudoalteromonas</taxon>
    </lineage>
</organism>